<dbReference type="PANTHER" id="PTHR32432:SF3">
    <property type="entry name" value="ETHANOLAMINE UTILIZATION PROTEIN EUTJ"/>
    <property type="match status" value="1"/>
</dbReference>
<keyword evidence="3" id="KW-1185">Reference proteome</keyword>
<dbReference type="GO" id="GO:0051301">
    <property type="term" value="P:cell division"/>
    <property type="evidence" value="ECO:0007669"/>
    <property type="project" value="InterPro"/>
</dbReference>
<dbReference type="InterPro" id="IPR005883">
    <property type="entry name" value="PilM"/>
</dbReference>
<accession>A0A542SLU3</accession>
<dbReference type="CDD" id="cd24049">
    <property type="entry name" value="ASKHA_NBD_PilM"/>
    <property type="match status" value="1"/>
</dbReference>
<dbReference type="OrthoDB" id="1926201at2"/>
<dbReference type="Proteomes" id="UP000316181">
    <property type="component" value="Unassembled WGS sequence"/>
</dbReference>
<dbReference type="AlphaFoldDB" id="A0A542SLU3"/>
<dbReference type="InterPro" id="IPR043129">
    <property type="entry name" value="ATPase_NBD"/>
</dbReference>
<dbReference type="InterPro" id="IPR003494">
    <property type="entry name" value="SHS2_FtsA"/>
</dbReference>
<evidence type="ECO:0000313" key="2">
    <source>
        <dbReference type="EMBL" id="TQK75604.1"/>
    </source>
</evidence>
<dbReference type="PANTHER" id="PTHR32432">
    <property type="entry name" value="CELL DIVISION PROTEIN FTSA-RELATED"/>
    <property type="match status" value="1"/>
</dbReference>
<gene>
    <name evidence="2" type="ORF">FB389_0234</name>
</gene>
<evidence type="ECO:0000259" key="1">
    <source>
        <dbReference type="SMART" id="SM00842"/>
    </source>
</evidence>
<feature type="domain" description="SHS2" evidence="1">
    <location>
        <begin position="6"/>
        <end position="175"/>
    </location>
</feature>
<dbReference type="Gene3D" id="3.30.420.40">
    <property type="match status" value="2"/>
</dbReference>
<reference evidence="2 3" key="1">
    <citation type="submission" date="2019-06" db="EMBL/GenBank/DDBJ databases">
        <title>Sequencing the genomes of 1000 actinobacteria strains.</title>
        <authorList>
            <person name="Klenk H.-P."/>
        </authorList>
    </citation>
    <scope>NUCLEOTIDE SEQUENCE [LARGE SCALE GENOMIC DNA]</scope>
    <source>
        <strain evidence="2 3">DSM 10596</strain>
    </source>
</reference>
<dbReference type="RefSeq" id="WP_142110990.1">
    <property type="nucleotide sequence ID" value="NZ_BAAATB010000003.1"/>
</dbReference>
<dbReference type="EMBL" id="VFNV01000001">
    <property type="protein sequence ID" value="TQK75604.1"/>
    <property type="molecule type" value="Genomic_DNA"/>
</dbReference>
<name>A0A542SLU3_9MICO</name>
<dbReference type="NCBIfam" id="TIGR01175">
    <property type="entry name" value="pilM"/>
    <property type="match status" value="1"/>
</dbReference>
<proteinExistence type="predicted"/>
<evidence type="ECO:0000313" key="3">
    <source>
        <dbReference type="Proteomes" id="UP000316181"/>
    </source>
</evidence>
<sequence length="353" mass="36805">MAKHHSIGLDIGTTAVRAAEIEFGPEGTNGQLKRFNEVALPPDAVRDGEVVDSKVVSAAIKTLFARGGFSGKEVILGVGNQRVAARSVNLPWAPISELKNTLAYQVQDLLPMPVDEALLDFYPIREVMDAGVRAYEGMLVAAAKDSVAANVNTVIEAGLAPVGVDLNAFALLRSMTRGSLGQGNVAMVDIGAKITTVAIAIHGRPVFVRALPVGGQNMTDALARAQGISQENAEQIKCQYGLGAAQVPELRDGAEAMTEIATKLVESIRGTFAYFNTASNGQHLEVVALTGGSAHLPGFGQYLASTSRLNVILGDPFDGTAIAKGAGDAEQLRSHASQMAIAIGLAYGIGVFA</sequence>
<dbReference type="InterPro" id="IPR050696">
    <property type="entry name" value="FtsA/MreB"/>
</dbReference>
<comment type="caution">
    <text evidence="2">The sequence shown here is derived from an EMBL/GenBank/DDBJ whole genome shotgun (WGS) entry which is preliminary data.</text>
</comment>
<protein>
    <submittedName>
        <fullName evidence="2">Type IV pilus assembly protein PilM</fullName>
    </submittedName>
</protein>
<dbReference type="SUPFAM" id="SSF53067">
    <property type="entry name" value="Actin-like ATPase domain"/>
    <property type="match status" value="2"/>
</dbReference>
<dbReference type="SMART" id="SM00842">
    <property type="entry name" value="FtsA"/>
    <property type="match status" value="1"/>
</dbReference>
<organism evidence="2 3">
    <name type="scientific">Rarobacter incanus</name>
    <dbReference type="NCBI Taxonomy" id="153494"/>
    <lineage>
        <taxon>Bacteria</taxon>
        <taxon>Bacillati</taxon>
        <taxon>Actinomycetota</taxon>
        <taxon>Actinomycetes</taxon>
        <taxon>Micrococcales</taxon>
        <taxon>Rarobacteraceae</taxon>
        <taxon>Rarobacter</taxon>
    </lineage>
</organism>
<dbReference type="Pfam" id="PF11104">
    <property type="entry name" value="PilM_2"/>
    <property type="match status" value="1"/>
</dbReference>
<dbReference type="Gene3D" id="3.30.1490.300">
    <property type="match status" value="1"/>
</dbReference>
<dbReference type="PIRSF" id="PIRSF019169">
    <property type="entry name" value="PilM"/>
    <property type="match status" value="1"/>
</dbReference>